<proteinExistence type="predicted"/>
<evidence type="ECO:0000313" key="1">
    <source>
        <dbReference type="EMBL" id="KAJ8131252.1"/>
    </source>
</evidence>
<sequence length="242" mass="27666">MEVCDVGQIYVERDGDRVFDHTKIILRDETGEYFYAKTSQHKFQFSEIEIRSLDIATIPAEHIWPPVDPEFTRAPDPLPPTSYVKRPRLLYYDGGNTTSTKYYDLILTEVKACEILSRHPHPNIAQYLGCIVNNERITGLCFEKYPVTLSQLLKNKTPFSKDSCLQGIEAGVNHMHSLGLVHNDLNLSNIMVDGDNAVIIDFDSCKREGEPLGLKAGVENRDYTMRQNDLDHFKEIQAVMMR</sequence>
<comment type="caution">
    <text evidence="1">The sequence shown here is derived from an EMBL/GenBank/DDBJ whole genome shotgun (WGS) entry which is preliminary data.</text>
</comment>
<evidence type="ECO:0000313" key="2">
    <source>
        <dbReference type="Proteomes" id="UP001153332"/>
    </source>
</evidence>
<organism evidence="1 2">
    <name type="scientific">Lasiodiplodia mahajangana</name>
    <dbReference type="NCBI Taxonomy" id="1108764"/>
    <lineage>
        <taxon>Eukaryota</taxon>
        <taxon>Fungi</taxon>
        <taxon>Dikarya</taxon>
        <taxon>Ascomycota</taxon>
        <taxon>Pezizomycotina</taxon>
        <taxon>Dothideomycetes</taxon>
        <taxon>Dothideomycetes incertae sedis</taxon>
        <taxon>Botryosphaeriales</taxon>
        <taxon>Botryosphaeriaceae</taxon>
        <taxon>Lasiodiplodia</taxon>
    </lineage>
</organism>
<keyword evidence="2" id="KW-1185">Reference proteome</keyword>
<dbReference type="Proteomes" id="UP001153332">
    <property type="component" value="Unassembled WGS sequence"/>
</dbReference>
<protein>
    <submittedName>
        <fullName evidence="1">Uncharacterized protein</fullName>
    </submittedName>
</protein>
<accession>A0ACC2JV85</accession>
<name>A0ACC2JV85_9PEZI</name>
<reference evidence="1" key="1">
    <citation type="submission" date="2022-12" db="EMBL/GenBank/DDBJ databases">
        <title>Genome Sequence of Lasiodiplodia mahajangana.</title>
        <authorList>
            <person name="Buettner E."/>
        </authorList>
    </citation>
    <scope>NUCLEOTIDE SEQUENCE</scope>
    <source>
        <strain evidence="1">VT137</strain>
    </source>
</reference>
<gene>
    <name evidence="1" type="ORF">O1611_g2377</name>
</gene>
<dbReference type="EMBL" id="JAPUUL010000327">
    <property type="protein sequence ID" value="KAJ8131252.1"/>
    <property type="molecule type" value="Genomic_DNA"/>
</dbReference>